<proteinExistence type="predicted"/>
<reference evidence="4" key="1">
    <citation type="submission" date="2022-10" db="EMBL/GenBank/DDBJ databases">
        <title>Tapping the CABI collections for fungal endophytes: first genome assemblies for Collariella, Neodidymelliopsis, Ascochyta clinopodiicola, Didymella pomorum, Didymosphaeria variabile, Neocosmospora piperis and Neocucurbitaria cava.</title>
        <authorList>
            <person name="Hill R."/>
        </authorList>
    </citation>
    <scope>NUCLEOTIDE SEQUENCE</scope>
    <source>
        <strain evidence="4">IMI 360193</strain>
    </source>
</reference>
<feature type="compositionally biased region" description="Basic and acidic residues" evidence="1">
    <location>
        <begin position="95"/>
        <end position="104"/>
    </location>
</feature>
<dbReference type="OrthoDB" id="410198at2759"/>
<dbReference type="SUPFAM" id="SSF52540">
    <property type="entry name" value="P-loop containing nucleoside triphosphate hydrolases"/>
    <property type="match status" value="1"/>
</dbReference>
<dbReference type="Pfam" id="PF24564">
    <property type="entry name" value="DUF7605"/>
    <property type="match status" value="1"/>
</dbReference>
<feature type="region of interest" description="Disordered" evidence="1">
    <location>
        <begin position="91"/>
        <end position="110"/>
    </location>
</feature>
<evidence type="ECO:0000256" key="1">
    <source>
        <dbReference type="SAM" id="MobiDB-lite"/>
    </source>
</evidence>
<comment type="caution">
    <text evidence="4">The sequence shown here is derived from an EMBL/GenBank/DDBJ whole genome shotgun (WGS) entry which is preliminary data.</text>
</comment>
<evidence type="ECO:0000313" key="4">
    <source>
        <dbReference type="EMBL" id="KAJ4332625.1"/>
    </source>
</evidence>
<evidence type="ECO:0000259" key="3">
    <source>
        <dbReference type="Pfam" id="PF24564"/>
    </source>
</evidence>
<gene>
    <name evidence="4" type="ORF">N0V87_008253</name>
</gene>
<sequence>MATSQDARSACGVDHSADDLRPETTQPVAQYDRVSQQSDTSPDITIKAESIPPHTTESASQRLARTKRKASGAPVDVASYFAELNQAYNDEDHDQDGTEQHDPNSEPVPPLQQYTQAFLQAERKASDTVRRVSEYVKDEPEQDSESLYMHERLVAIEHPAYPAPVRIAISGNSGIGKSTLINAILGLLMLCPTSDNDAGTLVPIELVHASADQPKKYAFHVDLHSLENCVKIVRGAIKDYYDSCVGQDDENPEMQDADRGGPALKVLLAVFKEKEEFADGETAAEYLGTLDSAEDPHALSMMLGWTHDIYKKLFAHVSKGPMSASTANELADIAEPFIQGTESPMIQLDDCESLECCVWPFVRLARVSFPHPILAKNIIFADLPGLTDTNAHRVRATRSYLRKCDFIIVAHTNTRAGDDPGFKKNVRTCHRLKRNGNVAVVITQSDRIANKKSARIPYLLDETARLEAIDRHVQLIKVEQNKVQHLLKASKGSNNADRGLLAELLHKEGLYKIHVKHAEILKKQIAVVARNRQVTTDLQSFYRRETKDPNDLRVFCVSSEEYLQHLQPHTLLEPPMLPLHLTGIPTLRHFIQTLPARSGRGEALVHHCLNVVPGVLNVITLSCTGFKPMMKREHLKKILIATREVLETVIRQIDLHEAQWLDKAEKLCVKWFKYNPAGFHAFLRHQGSWKTARCPRADWNQDLLDIAEEHLRPALDSLCDNGSKLLQEELAPNVVDLLEQIGSEVRTCLDSNQHGAFREFFENMQKYSKDVEVTLKLACKKFGSEVQHVVFNAMTNGDTNPFMKRMQTIYGLAYHAPTTKQNRTKHSARTNVFKSALLIPKIGPYMELKEYIESSVDTHLQEVEDKLLDKCETVFDNILHDFENVCPRRPDDTPGATKRRHALGKVVEDAKATFNFDVRAKLLECGLKLD</sequence>
<feature type="compositionally biased region" description="Polar residues" evidence="1">
    <location>
        <begin position="23"/>
        <end position="43"/>
    </location>
</feature>
<dbReference type="Gene3D" id="3.40.50.300">
    <property type="entry name" value="P-loop containing nucleotide triphosphate hydrolases"/>
    <property type="match status" value="1"/>
</dbReference>
<dbReference type="InterPro" id="IPR045063">
    <property type="entry name" value="Dynamin_N"/>
</dbReference>
<keyword evidence="5" id="KW-1185">Reference proteome</keyword>
<feature type="domain" description="Dynamin N-terminal" evidence="2">
    <location>
        <begin position="167"/>
        <end position="409"/>
    </location>
</feature>
<dbReference type="InterPro" id="IPR027417">
    <property type="entry name" value="P-loop_NTPase"/>
</dbReference>
<feature type="region of interest" description="Disordered" evidence="1">
    <location>
        <begin position="1"/>
        <end position="75"/>
    </location>
</feature>
<dbReference type="PANTHER" id="PTHR36681">
    <property type="entry name" value="NUCLEAR GTPASE, GERMINAL CENTER-ASSOCIATED, TANDEM DUPLICATE 3"/>
    <property type="match status" value="1"/>
</dbReference>
<accession>A0A9W8WTX1</accession>
<name>A0A9W8WTX1_9PLEO</name>
<evidence type="ECO:0000259" key="2">
    <source>
        <dbReference type="Pfam" id="PF00350"/>
    </source>
</evidence>
<protein>
    <submittedName>
        <fullName evidence="4">Uncharacterized protein</fullName>
    </submittedName>
</protein>
<dbReference type="InterPro" id="IPR056024">
    <property type="entry name" value="DUF7605"/>
</dbReference>
<organism evidence="4 5">
    <name type="scientific">Didymella glomerata</name>
    <dbReference type="NCBI Taxonomy" id="749621"/>
    <lineage>
        <taxon>Eukaryota</taxon>
        <taxon>Fungi</taxon>
        <taxon>Dikarya</taxon>
        <taxon>Ascomycota</taxon>
        <taxon>Pezizomycotina</taxon>
        <taxon>Dothideomycetes</taxon>
        <taxon>Pleosporomycetidae</taxon>
        <taxon>Pleosporales</taxon>
        <taxon>Pleosporineae</taxon>
        <taxon>Didymellaceae</taxon>
        <taxon>Didymella</taxon>
    </lineage>
</organism>
<dbReference type="PANTHER" id="PTHR36681:SF3">
    <property type="entry name" value="NUCLEAR GTPASE, GERMINAL CENTER-ASSOCIATED, TANDEM DUPLICATE 3"/>
    <property type="match status" value="1"/>
</dbReference>
<dbReference type="EMBL" id="JAPEUV010000113">
    <property type="protein sequence ID" value="KAJ4332625.1"/>
    <property type="molecule type" value="Genomic_DNA"/>
</dbReference>
<dbReference type="Proteomes" id="UP001140562">
    <property type="component" value="Unassembled WGS sequence"/>
</dbReference>
<feature type="domain" description="DUF7605" evidence="3">
    <location>
        <begin position="658"/>
        <end position="815"/>
    </location>
</feature>
<evidence type="ECO:0000313" key="5">
    <source>
        <dbReference type="Proteomes" id="UP001140562"/>
    </source>
</evidence>
<feature type="compositionally biased region" description="Polar residues" evidence="1">
    <location>
        <begin position="53"/>
        <end position="63"/>
    </location>
</feature>
<dbReference type="Pfam" id="PF00350">
    <property type="entry name" value="Dynamin_N"/>
    <property type="match status" value="1"/>
</dbReference>
<dbReference type="AlphaFoldDB" id="A0A9W8WTX1"/>